<feature type="region of interest" description="Disordered" evidence="1">
    <location>
        <begin position="191"/>
        <end position="301"/>
    </location>
</feature>
<dbReference type="EMBL" id="CDMZ01001317">
    <property type="protein sequence ID" value="CUC09660.1"/>
    <property type="molecule type" value="Genomic_DNA"/>
</dbReference>
<dbReference type="GO" id="GO:0006397">
    <property type="term" value="P:mRNA processing"/>
    <property type="evidence" value="ECO:0007669"/>
    <property type="project" value="InterPro"/>
</dbReference>
<accession>A0A0K6S7L8</accession>
<feature type="region of interest" description="Disordered" evidence="1">
    <location>
        <begin position="66"/>
        <end position="172"/>
    </location>
</feature>
<name>A0A0K6S7L8_9ALVE</name>
<feature type="compositionally biased region" description="Low complexity" evidence="1">
    <location>
        <begin position="636"/>
        <end position="649"/>
    </location>
</feature>
<dbReference type="PANTHER" id="PTHR13384:SF19">
    <property type="entry name" value="G PATCH DOMAIN-CONTAINING PROTEIN 1"/>
    <property type="match status" value="1"/>
</dbReference>
<dbReference type="InterPro" id="IPR011666">
    <property type="entry name" value="DUF1604"/>
</dbReference>
<feature type="compositionally biased region" description="Low complexity" evidence="1">
    <location>
        <begin position="135"/>
        <end position="149"/>
    </location>
</feature>
<feature type="compositionally biased region" description="Basic and acidic residues" evidence="1">
    <location>
        <begin position="150"/>
        <end position="164"/>
    </location>
</feature>
<proteinExistence type="predicted"/>
<dbReference type="PANTHER" id="PTHR13384">
    <property type="entry name" value="G PATCH DOMAIN-CONTAINING PROTEIN 1"/>
    <property type="match status" value="1"/>
</dbReference>
<feature type="compositionally biased region" description="Basic and acidic residues" evidence="1">
    <location>
        <begin position="606"/>
        <end position="623"/>
    </location>
</feature>
<evidence type="ECO:0000313" key="3">
    <source>
        <dbReference type="EMBL" id="CUC09660.1"/>
    </source>
</evidence>
<dbReference type="Pfam" id="PF07713">
    <property type="entry name" value="DUF1604"/>
    <property type="match status" value="1"/>
</dbReference>
<protein>
    <recommendedName>
        <fullName evidence="2">G patch domain-containing protein</fullName>
    </recommendedName>
</protein>
<feature type="compositionally biased region" description="Basic and acidic residues" evidence="1">
    <location>
        <begin position="539"/>
        <end position="581"/>
    </location>
</feature>
<feature type="region of interest" description="Disordered" evidence="1">
    <location>
        <begin position="318"/>
        <end position="384"/>
    </location>
</feature>
<dbReference type="VEuPathDB" id="CryptoDB:Cvel_22372"/>
<feature type="compositionally biased region" description="Acidic residues" evidence="1">
    <location>
        <begin position="288"/>
        <end position="297"/>
    </location>
</feature>
<evidence type="ECO:0000259" key="2">
    <source>
        <dbReference type="Pfam" id="PF07713"/>
    </source>
</evidence>
<feature type="compositionally biased region" description="Gly residues" evidence="1">
    <location>
        <begin position="370"/>
        <end position="381"/>
    </location>
</feature>
<reference evidence="3" key="1">
    <citation type="submission" date="2014-11" db="EMBL/GenBank/DDBJ databases">
        <title>Molecular phylogeny of cliff fern family Woodsiaceae with morphological implications.</title>
        <authorList>
            <person name="Shao Y.-Z."/>
            <person name="Wei R."/>
            <person name="Zhang X.-C."/>
        </authorList>
    </citation>
    <scope>NUCLEOTIDE SEQUENCE</scope>
</reference>
<feature type="region of interest" description="Disordered" evidence="1">
    <location>
        <begin position="445"/>
        <end position="717"/>
    </location>
</feature>
<feature type="compositionally biased region" description="Basic and acidic residues" evidence="1">
    <location>
        <begin position="216"/>
        <end position="259"/>
    </location>
</feature>
<feature type="domain" description="G patch" evidence="2">
    <location>
        <begin position="32"/>
        <end position="104"/>
    </location>
</feature>
<sequence length="717" mass="77000">MKSFLGSAISKYDVDDYEDDEVTKAKAKTVYKPWDQIVTDEQNRRRFHGAFTGGFSAGFFNTVGSREGWKPSEFKSSAGNRADKRKQRVEDYMDEEDLKEFRAAAASGGTKRPGPLSQAAAEGFKKRREKEREATSASSSSSSSTAAAARGKEEERAAEGRDGEGEAPVAPSADLAEGLGVLKGVMEASSSVGSKILRQMGWRPGTRVCMPRARRVPRELRVALDEIRRREKEERRETMKKEETKREEGGGGSPKESRPVVKGPTMPSQAALERMRLEREVEQVEMGGGEEEEEETEEARRYRRLKERAEAMERDLERQFGLSQHRPPALSAGDPLPRPLDDDRRGLGFSAPSLRQMVDVPGSSTAVSGQRGGRAGGGMSGGRFPFLQQRGILWEEDDNESSLMMGSSAGLFGKGRGGRGKPSRDVEEDEMESSGYFSFLPAEGEEEPLSSFGQAGSSRDIMGIGAGEGPLPLPAGGRPLALTERGESANVQKLQKSKRDGVPFPPMYTSASDDTQGRVESSDVVLDVEGGGGRSRGLLRLEERLGQKSEDARAPSWFDGKHKWPESDRLASSSQREERETQTAQHLLRAQQARAATVGGGSAAVDRGRERSRLTADDRREALGEAPRVPAPPRSSPSLSASAASNAKPEVPVKSEGGDGAAAAASSSSSSSSSVAAATASTAGVSAQERNQEMLGRLVGGSLRERASASVGGGEDL</sequence>
<feature type="compositionally biased region" description="Basic and acidic residues" evidence="1">
    <location>
        <begin position="273"/>
        <end position="282"/>
    </location>
</feature>
<feature type="compositionally biased region" description="Low complexity" evidence="1">
    <location>
        <begin position="582"/>
        <end position="597"/>
    </location>
</feature>
<feature type="compositionally biased region" description="Low complexity" evidence="1">
    <location>
        <begin position="661"/>
        <end position="687"/>
    </location>
</feature>
<feature type="region of interest" description="Disordered" evidence="1">
    <location>
        <begin position="404"/>
        <end position="433"/>
    </location>
</feature>
<organism evidence="3">
    <name type="scientific">Chromera velia CCMP2878</name>
    <dbReference type="NCBI Taxonomy" id="1169474"/>
    <lineage>
        <taxon>Eukaryota</taxon>
        <taxon>Sar</taxon>
        <taxon>Alveolata</taxon>
        <taxon>Colpodellida</taxon>
        <taxon>Chromeraceae</taxon>
        <taxon>Chromera</taxon>
    </lineage>
</organism>
<evidence type="ECO:0000256" key="1">
    <source>
        <dbReference type="SAM" id="MobiDB-lite"/>
    </source>
</evidence>
<gene>
    <name evidence="3" type="ORF">Cvel_22372.t2.CR1</name>
</gene>
<dbReference type="GO" id="GO:0003723">
    <property type="term" value="F:RNA binding"/>
    <property type="evidence" value="ECO:0007669"/>
    <property type="project" value="TreeGrafter"/>
</dbReference>
<dbReference type="GO" id="GO:0005634">
    <property type="term" value="C:nucleus"/>
    <property type="evidence" value="ECO:0007669"/>
    <property type="project" value="TreeGrafter"/>
</dbReference>
<dbReference type="AlphaFoldDB" id="A0A0K6S7L8"/>